<organism evidence="2 3">
    <name type="scientific">Robbsia betulipollinis</name>
    <dbReference type="NCBI Taxonomy" id="2981849"/>
    <lineage>
        <taxon>Bacteria</taxon>
        <taxon>Pseudomonadati</taxon>
        <taxon>Pseudomonadota</taxon>
        <taxon>Betaproteobacteria</taxon>
        <taxon>Burkholderiales</taxon>
        <taxon>Burkholderiaceae</taxon>
        <taxon>Robbsia</taxon>
    </lineage>
</organism>
<dbReference type="Proteomes" id="UP001082899">
    <property type="component" value="Unassembled WGS sequence"/>
</dbReference>
<protein>
    <submittedName>
        <fullName evidence="2">Uncharacterized protein</fullName>
    </submittedName>
</protein>
<dbReference type="RefSeq" id="WP_267848205.1">
    <property type="nucleotide sequence ID" value="NZ_JAPMXC010000003.1"/>
</dbReference>
<gene>
    <name evidence="2" type="ORF">OVY01_13920</name>
</gene>
<evidence type="ECO:0000313" key="2">
    <source>
        <dbReference type="EMBL" id="MCY0388314.1"/>
    </source>
</evidence>
<accession>A0ABT3ZP43</accession>
<evidence type="ECO:0000256" key="1">
    <source>
        <dbReference type="SAM" id="MobiDB-lite"/>
    </source>
</evidence>
<reference evidence="2" key="1">
    <citation type="submission" date="2022-11" db="EMBL/GenBank/DDBJ databases">
        <title>Robbsia betulipollinis sp. nov., isolated from pollen of birch (Betula pendula).</title>
        <authorList>
            <person name="Shi H."/>
            <person name="Ambika Manirajan B."/>
            <person name="Ratering S."/>
            <person name="Geissler-Plaum R."/>
            <person name="Schnell S."/>
        </authorList>
    </citation>
    <scope>NUCLEOTIDE SEQUENCE</scope>
    <source>
        <strain evidence="2">Bb-Pol-6</strain>
    </source>
</reference>
<evidence type="ECO:0000313" key="3">
    <source>
        <dbReference type="Proteomes" id="UP001082899"/>
    </source>
</evidence>
<dbReference type="EMBL" id="JAPMXC010000003">
    <property type="protein sequence ID" value="MCY0388314.1"/>
    <property type="molecule type" value="Genomic_DNA"/>
</dbReference>
<name>A0ABT3ZP43_9BURK</name>
<dbReference type="Gene3D" id="3.10.620.30">
    <property type="match status" value="1"/>
</dbReference>
<feature type="region of interest" description="Disordered" evidence="1">
    <location>
        <begin position="1"/>
        <end position="24"/>
    </location>
</feature>
<comment type="caution">
    <text evidence="2">The sequence shown here is derived from an EMBL/GenBank/DDBJ whole genome shotgun (WGS) entry which is preliminary data.</text>
</comment>
<proteinExistence type="predicted"/>
<keyword evidence="3" id="KW-1185">Reference proteome</keyword>
<sequence length="269" mass="29094">MKVHDATPATAMSHVHDTAPAGPLAHVGPREAGYYGLANMEGRIRHSPTLAKLRGALDDGLLKRQIAMLQDAGVLGIPANAYTQTDFFNLTRAALAHDVGNCGEMAFVAARAIAELGYPHPIEILTFVGEKGHADQLDHAVLRLNGATSGEAFWIDPFARRLRPDEQKRLTGAYYERGIDHPAAFDQTTATANLFCYVHHGTEGRVSLQRASEIAQVFDLSVTGKLTRTSSGTMRFQSTADLLCRPERRLAASYSICMGGVVAPGLNER</sequence>